<organism evidence="3 4">
    <name type="scientific">Geranomyces variabilis</name>
    <dbReference type="NCBI Taxonomy" id="109894"/>
    <lineage>
        <taxon>Eukaryota</taxon>
        <taxon>Fungi</taxon>
        <taxon>Fungi incertae sedis</taxon>
        <taxon>Chytridiomycota</taxon>
        <taxon>Chytridiomycota incertae sedis</taxon>
        <taxon>Chytridiomycetes</taxon>
        <taxon>Spizellomycetales</taxon>
        <taxon>Powellomycetaceae</taxon>
        <taxon>Geranomyces</taxon>
    </lineage>
</organism>
<feature type="transmembrane region" description="Helical" evidence="2">
    <location>
        <begin position="106"/>
        <end position="127"/>
    </location>
</feature>
<evidence type="ECO:0000313" key="4">
    <source>
        <dbReference type="Proteomes" id="UP001212152"/>
    </source>
</evidence>
<evidence type="ECO:0000256" key="1">
    <source>
        <dbReference type="SAM" id="MobiDB-lite"/>
    </source>
</evidence>
<dbReference type="InterPro" id="IPR033579">
    <property type="entry name" value="TMEM128"/>
</dbReference>
<dbReference type="AlphaFoldDB" id="A0AAD5XQM5"/>
<evidence type="ECO:0000313" key="3">
    <source>
        <dbReference type="EMBL" id="KAJ3175294.1"/>
    </source>
</evidence>
<comment type="caution">
    <text evidence="3">The sequence shown here is derived from an EMBL/GenBank/DDBJ whole genome shotgun (WGS) entry which is preliminary data.</text>
</comment>
<reference evidence="3" key="1">
    <citation type="submission" date="2020-05" db="EMBL/GenBank/DDBJ databases">
        <title>Phylogenomic resolution of chytrid fungi.</title>
        <authorList>
            <person name="Stajich J.E."/>
            <person name="Amses K."/>
            <person name="Simmons R."/>
            <person name="Seto K."/>
            <person name="Myers J."/>
            <person name="Bonds A."/>
            <person name="Quandt C.A."/>
            <person name="Barry K."/>
            <person name="Liu P."/>
            <person name="Grigoriev I."/>
            <person name="Longcore J.E."/>
            <person name="James T.Y."/>
        </authorList>
    </citation>
    <scope>NUCLEOTIDE SEQUENCE</scope>
    <source>
        <strain evidence="3">JEL0379</strain>
    </source>
</reference>
<keyword evidence="2" id="KW-1133">Transmembrane helix</keyword>
<proteinExistence type="predicted"/>
<dbReference type="PANTHER" id="PTHR31134">
    <property type="entry name" value="TRANSMEMBRANE PROTEIN 128"/>
    <property type="match status" value="1"/>
</dbReference>
<feature type="region of interest" description="Disordered" evidence="1">
    <location>
        <begin position="1"/>
        <end position="23"/>
    </location>
</feature>
<keyword evidence="4" id="KW-1185">Reference proteome</keyword>
<dbReference type="Proteomes" id="UP001212152">
    <property type="component" value="Unassembled WGS sequence"/>
</dbReference>
<keyword evidence="2" id="KW-0472">Membrane</keyword>
<dbReference type="Pfam" id="PF20479">
    <property type="entry name" value="TMEM128"/>
    <property type="match status" value="1"/>
</dbReference>
<accession>A0AAD5XQM5</accession>
<protein>
    <recommendedName>
        <fullName evidence="5">Transmembrane protein</fullName>
    </recommendedName>
</protein>
<evidence type="ECO:0000256" key="2">
    <source>
        <dbReference type="SAM" id="Phobius"/>
    </source>
</evidence>
<feature type="transmembrane region" description="Helical" evidence="2">
    <location>
        <begin position="64"/>
        <end position="85"/>
    </location>
</feature>
<keyword evidence="2" id="KW-0812">Transmembrane</keyword>
<gene>
    <name evidence="3" type="ORF">HDU87_006376</name>
</gene>
<sequence>MSRNRNPARHAALPSDLRPADEPPLTPRSPAMRYLESAAWITLALAVAYYSNLAAKLQEYGFGIPFYLLFISLSGFVCVFIYLQFYVPSKTGVRVDLTKWETQARLPVQIATAFGTAACASSCVMLWPAYGFFTPVVVFVFFMGGLSFIGLF</sequence>
<feature type="transmembrane region" description="Helical" evidence="2">
    <location>
        <begin position="34"/>
        <end position="52"/>
    </location>
</feature>
<feature type="transmembrane region" description="Helical" evidence="2">
    <location>
        <begin position="133"/>
        <end position="151"/>
    </location>
</feature>
<dbReference type="PANTHER" id="PTHR31134:SF1">
    <property type="entry name" value="TRANSMEMBRANE PROTEIN 128"/>
    <property type="match status" value="1"/>
</dbReference>
<name>A0AAD5XQM5_9FUNG</name>
<dbReference type="EMBL" id="JADGJQ010000054">
    <property type="protein sequence ID" value="KAJ3175294.1"/>
    <property type="molecule type" value="Genomic_DNA"/>
</dbReference>
<evidence type="ECO:0008006" key="5">
    <source>
        <dbReference type="Google" id="ProtNLM"/>
    </source>
</evidence>